<gene>
    <name evidence="3" type="ORF">DW099_14480</name>
</gene>
<evidence type="ECO:0000313" key="3">
    <source>
        <dbReference type="EMBL" id="RHJ86041.1"/>
    </source>
</evidence>
<evidence type="ECO:0000256" key="1">
    <source>
        <dbReference type="SAM" id="MobiDB-lite"/>
    </source>
</evidence>
<dbReference type="Gene3D" id="2.60.40.10">
    <property type="entry name" value="Immunoglobulins"/>
    <property type="match status" value="1"/>
</dbReference>
<evidence type="ECO:0008006" key="5">
    <source>
        <dbReference type="Google" id="ProtNLM"/>
    </source>
</evidence>
<dbReference type="AlphaFoldDB" id="A0A415DYZ2"/>
<keyword evidence="4" id="KW-1185">Reference proteome</keyword>
<dbReference type="Proteomes" id="UP000284841">
    <property type="component" value="Unassembled WGS sequence"/>
</dbReference>
<dbReference type="STRING" id="1776384.GCA_900086585_01707"/>
<proteinExistence type="predicted"/>
<dbReference type="OrthoDB" id="1781324at2"/>
<keyword evidence="2" id="KW-0732">Signal</keyword>
<comment type="caution">
    <text evidence="3">The sequence shown here is derived from an EMBL/GenBank/DDBJ whole genome shotgun (WGS) entry which is preliminary data.</text>
</comment>
<evidence type="ECO:0000256" key="2">
    <source>
        <dbReference type="SAM" id="SignalP"/>
    </source>
</evidence>
<reference evidence="3 4" key="1">
    <citation type="submission" date="2018-08" db="EMBL/GenBank/DDBJ databases">
        <title>A genome reference for cultivated species of the human gut microbiota.</title>
        <authorList>
            <person name="Zou Y."/>
            <person name="Xue W."/>
            <person name="Luo G."/>
        </authorList>
    </citation>
    <scope>NUCLEOTIDE SEQUENCE [LARGE SCALE GENOMIC DNA]</scope>
    <source>
        <strain evidence="3 4">AM07-24</strain>
    </source>
</reference>
<protein>
    <recommendedName>
        <fullName evidence="5">Fibronectin type-III domain-containing protein</fullName>
    </recommendedName>
</protein>
<organism evidence="3 4">
    <name type="scientific">Emergencia timonensis</name>
    <dbReference type="NCBI Taxonomy" id="1776384"/>
    <lineage>
        <taxon>Bacteria</taxon>
        <taxon>Bacillati</taxon>
        <taxon>Bacillota</taxon>
        <taxon>Clostridia</taxon>
        <taxon>Peptostreptococcales</taxon>
        <taxon>Anaerovoracaceae</taxon>
        <taxon>Emergencia</taxon>
    </lineage>
</organism>
<evidence type="ECO:0000313" key="4">
    <source>
        <dbReference type="Proteomes" id="UP000284841"/>
    </source>
</evidence>
<feature type="region of interest" description="Disordered" evidence="1">
    <location>
        <begin position="363"/>
        <end position="405"/>
    </location>
</feature>
<feature type="chain" id="PRO_5019014259" description="Fibronectin type-III domain-containing protein" evidence="2">
    <location>
        <begin position="25"/>
        <end position="703"/>
    </location>
</feature>
<name>A0A415DYZ2_9FIRM</name>
<dbReference type="RefSeq" id="WP_118336168.1">
    <property type="nucleotide sequence ID" value="NZ_QRMS01000004.1"/>
</dbReference>
<dbReference type="EMBL" id="QRMS01000004">
    <property type="protein sequence ID" value="RHJ86041.1"/>
    <property type="molecule type" value="Genomic_DNA"/>
</dbReference>
<sequence>MKKFLSLFLAAAMILCMMPAMAFADEDFSMQPDEKVKLELKSGETTATVTAKDNYSIVAEVTGTKVDKSQVTVTLGMQNIAGLGIKDMKKHELTFNTGLASSEVDLNVWLENVLKFSGCTINGKVNDKVFDYTVAKDGDSPKRTATPNTEDAVRAAWQTLTGTDLLTANTNETADNSKIIIGHGAYLQIGKEKLVFDEKDGDCTIDNISTAEGLSAAVNTIKEHAQLTTDAAPAEKNIEIYLPKGSVLQISSSSVTLKRDMYIRSDVDVAAGENAPLAALRTAVNGNNDAMAEVIKALVNMFNNVVKSVDKGSFDVELLGGYTVTYNGTSVTVPYGTAVSKAIEKLNLTGTQFNESGTVTEDMTLTKKDPTPPSGGGAVTPGDNVTNDPGDKTTTADVNTSTGTDGKATATVDKTTADKIVDKAVENKSEEIIIDAKTTGNANAAEINLPAETVKDIVEKTEANVVVKTDVAEVILDQKAAEAVAEKATTGTVSIVVEKVKEDDKQVHIELKVVTANGNVTDFKGGNVKVTLALPAALKDKEVVCVYIDEKGNYTKVAGTKNADGTYTFNTGHFSTYAIMTAEEADKVIKAQEKAKNDKLKAGVKATTIKASSSAKKKSITIKWKKSYGYKVDYFQVFRSTKKNSGYGTKAFYTTKSGTQKSYKNTKALKKGTRYYYKVRGVRKIDGVKVYTKWSNKAIRTAK</sequence>
<feature type="compositionally biased region" description="Polar residues" evidence="1">
    <location>
        <begin position="383"/>
        <end position="403"/>
    </location>
</feature>
<accession>A0A415DYZ2</accession>
<dbReference type="InterPro" id="IPR013783">
    <property type="entry name" value="Ig-like_fold"/>
</dbReference>
<feature type="signal peptide" evidence="2">
    <location>
        <begin position="1"/>
        <end position="24"/>
    </location>
</feature>